<dbReference type="EMBL" id="QVTD01000011">
    <property type="protein sequence ID" value="RFU62085.1"/>
    <property type="molecule type" value="Genomic_DNA"/>
</dbReference>
<name>A0A372L995_9BACI</name>
<proteinExistence type="predicted"/>
<evidence type="ECO:0000313" key="1">
    <source>
        <dbReference type="EMBL" id="RFU62085.1"/>
    </source>
</evidence>
<reference evidence="1 2" key="1">
    <citation type="submission" date="2018-08" db="EMBL/GenBank/DDBJ databases">
        <title>Bacillus chawlae sp. nov., Bacillus glennii sp. nov., and Bacillus saganii sp. nov. Isolated from the Vehicle Assembly Building at Kennedy Space Center where the Viking Spacecraft were Assembled.</title>
        <authorList>
            <person name="Seuylemezian A."/>
            <person name="Vaishampayan P."/>
        </authorList>
    </citation>
    <scope>NUCLEOTIDE SEQUENCE [LARGE SCALE GENOMIC DNA]</scope>
    <source>
        <strain evidence="1 2">V44-8</strain>
    </source>
</reference>
<organism evidence="1 2">
    <name type="scientific">Peribacillus glennii</name>
    <dbReference type="NCBI Taxonomy" id="2303991"/>
    <lineage>
        <taxon>Bacteria</taxon>
        <taxon>Bacillati</taxon>
        <taxon>Bacillota</taxon>
        <taxon>Bacilli</taxon>
        <taxon>Bacillales</taxon>
        <taxon>Bacillaceae</taxon>
        <taxon>Peribacillus</taxon>
    </lineage>
</organism>
<dbReference type="Proteomes" id="UP000262939">
    <property type="component" value="Unassembled WGS sequence"/>
</dbReference>
<sequence>MDVSENISFNSEHLKSLIIIFEFAHKIRELADINEFSPLNKADQIYSHIDYAIREVPVHLTK</sequence>
<keyword evidence="2" id="KW-1185">Reference proteome</keyword>
<gene>
    <name evidence="1" type="ORF">D0466_16005</name>
</gene>
<accession>A0A372L995</accession>
<evidence type="ECO:0000313" key="2">
    <source>
        <dbReference type="Proteomes" id="UP000262939"/>
    </source>
</evidence>
<protein>
    <submittedName>
        <fullName evidence="1">Uncharacterized protein</fullName>
    </submittedName>
</protein>
<comment type="caution">
    <text evidence="1">The sequence shown here is derived from an EMBL/GenBank/DDBJ whole genome shotgun (WGS) entry which is preliminary data.</text>
</comment>
<dbReference type="AlphaFoldDB" id="A0A372L995"/>